<dbReference type="Pfam" id="PF11799">
    <property type="entry name" value="IMS_C"/>
    <property type="match status" value="1"/>
</dbReference>
<comment type="catalytic activity">
    <reaction evidence="11 12">
        <text>DNA(n) + a 2'-deoxyribonucleoside 5'-triphosphate = DNA(n+1) + diphosphate</text>
        <dbReference type="Rhea" id="RHEA:22508"/>
        <dbReference type="Rhea" id="RHEA-COMP:17339"/>
        <dbReference type="Rhea" id="RHEA-COMP:17340"/>
        <dbReference type="ChEBI" id="CHEBI:33019"/>
        <dbReference type="ChEBI" id="CHEBI:61560"/>
        <dbReference type="ChEBI" id="CHEBI:173112"/>
        <dbReference type="EC" id="2.7.7.7"/>
    </reaction>
</comment>
<dbReference type="Gene3D" id="1.10.150.20">
    <property type="entry name" value="5' to 3' exonuclease, C-terminal subdomain"/>
    <property type="match status" value="1"/>
</dbReference>
<organism evidence="14 15">
    <name type="scientific">Megasphaera hutchinsoni</name>
    <dbReference type="NCBI Taxonomy" id="1588748"/>
    <lineage>
        <taxon>Bacteria</taxon>
        <taxon>Bacillati</taxon>
        <taxon>Bacillota</taxon>
        <taxon>Negativicutes</taxon>
        <taxon>Veillonellales</taxon>
        <taxon>Veillonellaceae</taxon>
        <taxon>Megasphaera</taxon>
    </lineage>
</organism>
<dbReference type="GO" id="GO:0003684">
    <property type="term" value="F:damaged DNA binding"/>
    <property type="evidence" value="ECO:0007669"/>
    <property type="project" value="InterPro"/>
</dbReference>
<evidence type="ECO:0000256" key="10">
    <source>
        <dbReference type="ARBA" id="ARBA00023204"/>
    </source>
</evidence>
<dbReference type="GO" id="GO:0006261">
    <property type="term" value="P:DNA-templated DNA replication"/>
    <property type="evidence" value="ECO:0007669"/>
    <property type="project" value="UniProtKB-UniRule"/>
</dbReference>
<dbReference type="InterPro" id="IPR043128">
    <property type="entry name" value="Rev_trsase/Diguanyl_cyclase"/>
</dbReference>
<dbReference type="PANTHER" id="PTHR11076">
    <property type="entry name" value="DNA REPAIR POLYMERASE UMUC / TRANSFERASE FAMILY MEMBER"/>
    <property type="match status" value="1"/>
</dbReference>
<evidence type="ECO:0000256" key="12">
    <source>
        <dbReference type="HAMAP-Rule" id="MF_01113"/>
    </source>
</evidence>
<evidence type="ECO:0000313" key="15">
    <source>
        <dbReference type="Proteomes" id="UP000242958"/>
    </source>
</evidence>
<evidence type="ECO:0000256" key="9">
    <source>
        <dbReference type="ARBA" id="ARBA00022932"/>
    </source>
</evidence>
<comment type="caution">
    <text evidence="14">The sequence shown here is derived from an EMBL/GenBank/DDBJ whole genome shotgun (WGS) entry which is preliminary data.</text>
</comment>
<evidence type="ECO:0000256" key="1">
    <source>
        <dbReference type="ARBA" id="ARBA00010945"/>
    </source>
</evidence>
<sequence>MGLRWVMHVDMDAFYASIEQRDHIQYRGKPVIVGGLFDRGVVATASYEARAFGVYSAMSMKLAKRYCPEGIFIAPRIDYYKLISEQIYQIFQQYSPQVERLSLDEAFLDISGMERKYSQYTDMGREIKQDILNHIGLVASVGIGPNKFIAKIASDIEKPNGLVFVPYGQEQKFLYPLSVKRIWGVGKITAQKLEKLGLSHIGDVANASVAILRQAVGEQAKHLKALAQGVDTRPIVSQRELKSISYEHTYTKDLVTREEVYQKLRILAYEVAGRLRKQGLMGRTITLKIRNHLFYTFTRSLTSKQDGFYDEIELYNISLQLYNKSNIQGSIRLLGLGISHLCVYQRQAVLFSDKTEKLEKQDKLNYTLDRLHERFGNKVIIKGFLLDKDINNKKD</sequence>
<dbReference type="Gene3D" id="3.30.70.270">
    <property type="match status" value="1"/>
</dbReference>
<dbReference type="NCBIfam" id="NF002882">
    <property type="entry name" value="PRK03348.1"/>
    <property type="match status" value="1"/>
</dbReference>
<dbReference type="Gene3D" id="3.40.1170.60">
    <property type="match status" value="1"/>
</dbReference>
<dbReference type="FunFam" id="3.30.1490.100:FF:000004">
    <property type="entry name" value="DNA polymerase IV"/>
    <property type="match status" value="1"/>
</dbReference>
<evidence type="ECO:0000256" key="4">
    <source>
        <dbReference type="ARBA" id="ARBA00022695"/>
    </source>
</evidence>
<proteinExistence type="inferred from homology"/>
<comment type="subcellular location">
    <subcellularLocation>
        <location evidence="12">Cytoplasm</location>
    </subcellularLocation>
</comment>
<keyword evidence="12" id="KW-0963">Cytoplasm</keyword>
<dbReference type="GO" id="GO:0003887">
    <property type="term" value="F:DNA-directed DNA polymerase activity"/>
    <property type="evidence" value="ECO:0007669"/>
    <property type="project" value="UniProtKB-UniRule"/>
</dbReference>
<feature type="binding site" evidence="12">
    <location>
        <position position="10"/>
    </location>
    <ligand>
        <name>Mg(2+)</name>
        <dbReference type="ChEBI" id="CHEBI:18420"/>
    </ligand>
</feature>
<comment type="function">
    <text evidence="12">Poorly processive, error-prone DNA polymerase involved in untargeted mutagenesis. Copies undamaged DNA at stalled replication forks, which arise in vivo from mismatched or misaligned primer ends. These misaligned primers can be extended by PolIV. Exhibits no 3'-5' exonuclease (proofreading) activity. May be involved in translesional synthesis, in conjunction with the beta clamp from PolIII.</text>
</comment>
<feature type="binding site" evidence="12">
    <location>
        <position position="104"/>
    </location>
    <ligand>
        <name>Mg(2+)</name>
        <dbReference type="ChEBI" id="CHEBI:18420"/>
    </ligand>
</feature>
<keyword evidence="10 12" id="KW-0234">DNA repair</keyword>
<accession>A0A2J8B8G9</accession>
<evidence type="ECO:0000256" key="2">
    <source>
        <dbReference type="ARBA" id="ARBA00022457"/>
    </source>
</evidence>
<keyword evidence="12" id="KW-0238">DNA-binding</keyword>
<keyword evidence="2 12" id="KW-0515">Mutator protein</keyword>
<feature type="site" description="Substrate discrimination" evidence="12">
    <location>
        <position position="15"/>
    </location>
</feature>
<evidence type="ECO:0000256" key="11">
    <source>
        <dbReference type="ARBA" id="ARBA00049244"/>
    </source>
</evidence>
<dbReference type="InterPro" id="IPR043502">
    <property type="entry name" value="DNA/RNA_pol_sf"/>
</dbReference>
<feature type="active site" evidence="12">
    <location>
        <position position="105"/>
    </location>
</feature>
<protein>
    <recommendedName>
        <fullName evidence="12">DNA polymerase IV</fullName>
        <shortName evidence="12">Pol IV</shortName>
        <ecNumber evidence="12">2.7.7.7</ecNumber>
    </recommendedName>
</protein>
<dbReference type="GO" id="GO:0000287">
    <property type="term" value="F:magnesium ion binding"/>
    <property type="evidence" value="ECO:0007669"/>
    <property type="project" value="UniProtKB-UniRule"/>
</dbReference>
<dbReference type="EC" id="2.7.7.7" evidence="12"/>
<keyword evidence="8 12" id="KW-0460">Magnesium</keyword>
<dbReference type="GO" id="GO:0009432">
    <property type="term" value="P:SOS response"/>
    <property type="evidence" value="ECO:0007669"/>
    <property type="project" value="TreeGrafter"/>
</dbReference>
<keyword evidence="9 12" id="KW-0239">DNA-directed DNA polymerase</keyword>
<dbReference type="InterPro" id="IPR001126">
    <property type="entry name" value="UmuC"/>
</dbReference>
<dbReference type="InterPro" id="IPR017961">
    <property type="entry name" value="DNA_pol_Y-fam_little_finger"/>
</dbReference>
<evidence type="ECO:0000256" key="6">
    <source>
        <dbReference type="ARBA" id="ARBA00022723"/>
    </source>
</evidence>
<dbReference type="Proteomes" id="UP000242958">
    <property type="component" value="Unassembled WGS sequence"/>
</dbReference>
<keyword evidence="6 12" id="KW-0479">Metal-binding</keyword>
<dbReference type="GO" id="GO:0006281">
    <property type="term" value="P:DNA repair"/>
    <property type="evidence" value="ECO:0007669"/>
    <property type="project" value="UniProtKB-UniRule"/>
</dbReference>
<dbReference type="AlphaFoldDB" id="A0A2J8B8G9"/>
<dbReference type="SUPFAM" id="SSF56672">
    <property type="entry name" value="DNA/RNA polymerases"/>
    <property type="match status" value="1"/>
</dbReference>
<comment type="cofactor">
    <cofactor evidence="12">
        <name>Mg(2+)</name>
        <dbReference type="ChEBI" id="CHEBI:18420"/>
    </cofactor>
    <text evidence="12">Binds 2 magnesium ions per subunit.</text>
</comment>
<dbReference type="PROSITE" id="PS50173">
    <property type="entry name" value="UMUC"/>
    <property type="match status" value="1"/>
</dbReference>
<evidence type="ECO:0000256" key="5">
    <source>
        <dbReference type="ARBA" id="ARBA00022705"/>
    </source>
</evidence>
<dbReference type="HAMAP" id="MF_01113">
    <property type="entry name" value="DNApol_IV"/>
    <property type="match status" value="1"/>
</dbReference>
<evidence type="ECO:0000259" key="13">
    <source>
        <dbReference type="PROSITE" id="PS50173"/>
    </source>
</evidence>
<dbReference type="Pfam" id="PF11798">
    <property type="entry name" value="IMS_HHH"/>
    <property type="match status" value="1"/>
</dbReference>
<dbReference type="Pfam" id="PF00817">
    <property type="entry name" value="IMS"/>
    <property type="match status" value="1"/>
</dbReference>
<dbReference type="RefSeq" id="WP_102889655.1">
    <property type="nucleotide sequence ID" value="NZ_NFMF01000010.1"/>
</dbReference>
<dbReference type="EMBL" id="NFMF01000010">
    <property type="protein sequence ID" value="PNH21047.1"/>
    <property type="molecule type" value="Genomic_DNA"/>
</dbReference>
<evidence type="ECO:0000313" key="14">
    <source>
        <dbReference type="EMBL" id="PNH21047.1"/>
    </source>
</evidence>
<keyword evidence="7 12" id="KW-0227">DNA damage</keyword>
<dbReference type="InterPro" id="IPR024728">
    <property type="entry name" value="PolY_HhH_motif"/>
</dbReference>
<dbReference type="CDD" id="cd03586">
    <property type="entry name" value="PolY_Pol_IV_kappa"/>
    <property type="match status" value="1"/>
</dbReference>
<dbReference type="GO" id="GO:0042276">
    <property type="term" value="P:error-prone translesion synthesis"/>
    <property type="evidence" value="ECO:0007669"/>
    <property type="project" value="TreeGrafter"/>
</dbReference>
<dbReference type="InterPro" id="IPR050116">
    <property type="entry name" value="DNA_polymerase-Y"/>
</dbReference>
<dbReference type="Gene3D" id="3.30.1490.100">
    <property type="entry name" value="DNA polymerase, Y-family, little finger domain"/>
    <property type="match status" value="1"/>
</dbReference>
<name>A0A2J8B8G9_9FIRM</name>
<gene>
    <name evidence="12" type="primary">dinB</name>
    <name evidence="14" type="ORF">CAL30_06370</name>
</gene>
<evidence type="ECO:0000256" key="8">
    <source>
        <dbReference type="ARBA" id="ARBA00022842"/>
    </source>
</evidence>
<dbReference type="GO" id="GO:0005829">
    <property type="term" value="C:cytosol"/>
    <property type="evidence" value="ECO:0007669"/>
    <property type="project" value="TreeGrafter"/>
</dbReference>
<evidence type="ECO:0000256" key="3">
    <source>
        <dbReference type="ARBA" id="ARBA00022679"/>
    </source>
</evidence>
<reference evidence="14 15" key="1">
    <citation type="submission" date="2017-05" db="EMBL/GenBank/DDBJ databases">
        <authorList>
            <person name="Song R."/>
            <person name="Chenine A.L."/>
            <person name="Ruprecht R.M."/>
        </authorList>
    </citation>
    <scope>NUCLEOTIDE SEQUENCE [LARGE SCALE GENOMIC DNA]</scope>
    <source>
        <strain evidence="14 15">KA00229</strain>
    </source>
</reference>
<dbReference type="PANTHER" id="PTHR11076:SF33">
    <property type="entry name" value="DNA POLYMERASE KAPPA"/>
    <property type="match status" value="1"/>
</dbReference>
<dbReference type="SUPFAM" id="SSF100879">
    <property type="entry name" value="Lesion bypass DNA polymerase (Y-family), little finger domain"/>
    <property type="match status" value="1"/>
</dbReference>
<dbReference type="InterPro" id="IPR036775">
    <property type="entry name" value="DNA_pol_Y-fam_lit_finger_sf"/>
</dbReference>
<evidence type="ECO:0000256" key="7">
    <source>
        <dbReference type="ARBA" id="ARBA00022763"/>
    </source>
</evidence>
<keyword evidence="4 12" id="KW-0548">Nucleotidyltransferase</keyword>
<keyword evidence="5 12" id="KW-0235">DNA replication</keyword>
<comment type="similarity">
    <text evidence="1 12">Belongs to the DNA polymerase type-Y family.</text>
</comment>
<comment type="subunit">
    <text evidence="12">Monomer.</text>
</comment>
<keyword evidence="3 12" id="KW-0808">Transferase</keyword>
<dbReference type="InterPro" id="IPR022880">
    <property type="entry name" value="DNApol_IV"/>
</dbReference>
<dbReference type="NCBIfam" id="NF002677">
    <property type="entry name" value="PRK02406.1"/>
    <property type="match status" value="1"/>
</dbReference>
<feature type="domain" description="UmuC" evidence="13">
    <location>
        <begin position="6"/>
        <end position="186"/>
    </location>
</feature>